<dbReference type="Gene3D" id="3.90.105.10">
    <property type="entry name" value="Molybdopterin biosynthesis moea protein, domain 2"/>
    <property type="match status" value="1"/>
</dbReference>
<gene>
    <name evidence="8" type="ORF">GCM10008119_17460</name>
</gene>
<dbReference type="SUPFAM" id="SSF63867">
    <property type="entry name" value="MoeA C-terminal domain-like"/>
    <property type="match status" value="1"/>
</dbReference>
<keyword evidence="9" id="KW-1185">Reference proteome</keyword>
<evidence type="ECO:0000256" key="2">
    <source>
        <dbReference type="ARBA" id="ARBA00005046"/>
    </source>
</evidence>
<evidence type="ECO:0000256" key="6">
    <source>
        <dbReference type="RuleBase" id="RU365090"/>
    </source>
</evidence>
<dbReference type="SMART" id="SM00852">
    <property type="entry name" value="MoCF_biosynth"/>
    <property type="match status" value="1"/>
</dbReference>
<comment type="catalytic activity">
    <reaction evidence="5">
        <text>adenylyl-molybdopterin + molybdate = Mo-molybdopterin + AMP + H(+)</text>
        <dbReference type="Rhea" id="RHEA:35047"/>
        <dbReference type="ChEBI" id="CHEBI:15378"/>
        <dbReference type="ChEBI" id="CHEBI:36264"/>
        <dbReference type="ChEBI" id="CHEBI:62727"/>
        <dbReference type="ChEBI" id="CHEBI:71302"/>
        <dbReference type="ChEBI" id="CHEBI:456215"/>
        <dbReference type="EC" id="2.10.1.1"/>
    </reaction>
</comment>
<evidence type="ECO:0000313" key="9">
    <source>
        <dbReference type="Proteomes" id="UP000645390"/>
    </source>
</evidence>
<dbReference type="CDD" id="cd00887">
    <property type="entry name" value="MoeA"/>
    <property type="match status" value="1"/>
</dbReference>
<keyword evidence="6" id="KW-0808">Transferase</keyword>
<evidence type="ECO:0000313" key="8">
    <source>
        <dbReference type="EMBL" id="GGI25398.1"/>
    </source>
</evidence>
<keyword evidence="4 6" id="KW-0501">Molybdenum cofactor biosynthesis</keyword>
<dbReference type="InterPro" id="IPR038987">
    <property type="entry name" value="MoeA-like"/>
</dbReference>
<protein>
    <recommendedName>
        <fullName evidence="6">Molybdopterin molybdenumtransferase</fullName>
        <ecNumber evidence="6">2.10.1.1</ecNumber>
    </recommendedName>
</protein>
<reference evidence="9" key="1">
    <citation type="journal article" date="2019" name="Int. J. Syst. Evol. Microbiol.">
        <title>The Global Catalogue of Microorganisms (GCM) 10K type strain sequencing project: providing services to taxonomists for standard genome sequencing and annotation.</title>
        <authorList>
            <consortium name="The Broad Institute Genomics Platform"/>
            <consortium name="The Broad Institute Genome Sequencing Center for Infectious Disease"/>
            <person name="Wu L."/>
            <person name="Ma J."/>
        </authorList>
    </citation>
    <scope>NUCLEOTIDE SEQUENCE [LARGE SCALE GENOMIC DNA]</scope>
    <source>
        <strain evidence="9">CCM 8939</strain>
    </source>
</reference>
<dbReference type="EC" id="2.10.1.1" evidence="6"/>
<evidence type="ECO:0000256" key="4">
    <source>
        <dbReference type="ARBA" id="ARBA00023150"/>
    </source>
</evidence>
<dbReference type="PANTHER" id="PTHR10192">
    <property type="entry name" value="MOLYBDOPTERIN BIOSYNTHESIS PROTEIN"/>
    <property type="match status" value="1"/>
</dbReference>
<dbReference type="Pfam" id="PF03454">
    <property type="entry name" value="MoeA_C"/>
    <property type="match status" value="1"/>
</dbReference>
<comment type="function">
    <text evidence="1 6">Catalyzes the insertion of molybdate into adenylated molybdopterin with the concomitant release of AMP.</text>
</comment>
<keyword evidence="6" id="KW-0479">Metal-binding</keyword>
<dbReference type="SUPFAM" id="SSF63882">
    <property type="entry name" value="MoeA N-terminal region -like"/>
    <property type="match status" value="1"/>
</dbReference>
<proteinExistence type="inferred from homology"/>
<evidence type="ECO:0000259" key="7">
    <source>
        <dbReference type="SMART" id="SM00852"/>
    </source>
</evidence>
<dbReference type="InterPro" id="IPR036688">
    <property type="entry name" value="MoeA_C_domain_IV_sf"/>
</dbReference>
<keyword evidence="6" id="KW-0460">Magnesium</keyword>
<dbReference type="EMBL" id="BMDJ01000004">
    <property type="protein sequence ID" value="GGI25398.1"/>
    <property type="molecule type" value="Genomic_DNA"/>
</dbReference>
<comment type="caution">
    <text evidence="8">The sequence shown here is derived from an EMBL/GenBank/DDBJ whole genome shotgun (WGS) entry which is preliminary data.</text>
</comment>
<evidence type="ECO:0000256" key="3">
    <source>
        <dbReference type="ARBA" id="ARBA00010763"/>
    </source>
</evidence>
<organism evidence="8 9">
    <name type="scientific">Pedobacter mendelii</name>
    <dbReference type="NCBI Taxonomy" id="1908240"/>
    <lineage>
        <taxon>Bacteria</taxon>
        <taxon>Pseudomonadati</taxon>
        <taxon>Bacteroidota</taxon>
        <taxon>Sphingobacteriia</taxon>
        <taxon>Sphingobacteriales</taxon>
        <taxon>Sphingobacteriaceae</taxon>
        <taxon>Pedobacter</taxon>
    </lineage>
</organism>
<dbReference type="PANTHER" id="PTHR10192:SF5">
    <property type="entry name" value="GEPHYRIN"/>
    <property type="match status" value="1"/>
</dbReference>
<accession>A0ABQ2BG35</accession>
<dbReference type="SUPFAM" id="SSF53218">
    <property type="entry name" value="Molybdenum cofactor biosynthesis proteins"/>
    <property type="match status" value="1"/>
</dbReference>
<evidence type="ECO:0000256" key="1">
    <source>
        <dbReference type="ARBA" id="ARBA00002901"/>
    </source>
</evidence>
<dbReference type="InterPro" id="IPR005110">
    <property type="entry name" value="MoeA_linker/N"/>
</dbReference>
<dbReference type="NCBIfam" id="TIGR00177">
    <property type="entry name" value="molyb_syn"/>
    <property type="match status" value="1"/>
</dbReference>
<comment type="pathway">
    <text evidence="2 6">Cofactor biosynthesis; molybdopterin biosynthesis.</text>
</comment>
<dbReference type="RefSeq" id="WP_188413199.1">
    <property type="nucleotide sequence ID" value="NZ_BMDJ01000004.1"/>
</dbReference>
<keyword evidence="6" id="KW-0500">Molybdenum</keyword>
<feature type="domain" description="MoaB/Mog" evidence="7">
    <location>
        <begin position="173"/>
        <end position="311"/>
    </location>
</feature>
<dbReference type="Gene3D" id="2.40.340.10">
    <property type="entry name" value="MoeA, C-terminal, domain IV"/>
    <property type="match status" value="1"/>
</dbReference>
<comment type="similarity">
    <text evidence="3 6">Belongs to the MoeA family.</text>
</comment>
<comment type="cofactor">
    <cofactor evidence="6">
        <name>Mg(2+)</name>
        <dbReference type="ChEBI" id="CHEBI:18420"/>
    </cofactor>
</comment>
<dbReference type="Gene3D" id="2.170.190.11">
    <property type="entry name" value="Molybdopterin biosynthesis moea protein, domain 3"/>
    <property type="match status" value="1"/>
</dbReference>
<name>A0ABQ2BG35_9SPHI</name>
<dbReference type="InterPro" id="IPR005111">
    <property type="entry name" value="MoeA_C_domain_IV"/>
</dbReference>
<dbReference type="Pfam" id="PF03453">
    <property type="entry name" value="MoeA_N"/>
    <property type="match status" value="1"/>
</dbReference>
<sequence length="392" mass="42380">MITVKQAKELITINTVKLVPVIRPIALAYNHILAANVFAICDIPAFKQSSMDGYAIKFTDRKEPLELVGEMAAGTSKNIEIKNGQASRIFTGAPLPTGTDTVVMQEKIAIQNGKLIINDENLKPGLNARNKGSEIETGDLAMQSGNYLTPAAVGFLAGIGITEVSVYPMPSVSIILTGKELLKPGKPLGFGQVYESNSYSLNAAIMQLGITNIEIFEADDDLAILTNVLKTALEKSDVVLLTGGVSVGDYDFVLEASRLCGIEKIFHKVKQKPGKPLFFGKLDKKLIFGLPGNPSSVLSCFYNYVLPALSSLAGKINPIKEIDAELTNDYKKPSGLTHFLKGNHHQGKVTPLGAQESFRLSSFAQANCLIILNEEEELFEKGDSVKLLLLPE</sequence>
<dbReference type="Proteomes" id="UP000645390">
    <property type="component" value="Unassembled WGS sequence"/>
</dbReference>
<dbReference type="Pfam" id="PF00994">
    <property type="entry name" value="MoCF_biosynth"/>
    <property type="match status" value="1"/>
</dbReference>
<dbReference type="NCBIfam" id="NF045515">
    <property type="entry name" value="Glp_gephyrin"/>
    <property type="match status" value="1"/>
</dbReference>
<dbReference type="InterPro" id="IPR036135">
    <property type="entry name" value="MoeA_linker/N_sf"/>
</dbReference>
<evidence type="ECO:0000256" key="5">
    <source>
        <dbReference type="ARBA" id="ARBA00047317"/>
    </source>
</evidence>
<dbReference type="InterPro" id="IPR001453">
    <property type="entry name" value="MoaB/Mog_dom"/>
</dbReference>
<dbReference type="Gene3D" id="3.40.980.10">
    <property type="entry name" value="MoaB/Mog-like domain"/>
    <property type="match status" value="1"/>
</dbReference>
<dbReference type="InterPro" id="IPR036425">
    <property type="entry name" value="MoaB/Mog-like_dom_sf"/>
</dbReference>